<evidence type="ECO:0000256" key="6">
    <source>
        <dbReference type="ARBA" id="ARBA00022692"/>
    </source>
</evidence>
<name>A0ABQ3BR41_9GAMM</name>
<keyword evidence="6 11" id="KW-0812">Transmembrane</keyword>
<feature type="transmembrane region" description="Helical" evidence="11">
    <location>
        <begin position="28"/>
        <end position="47"/>
    </location>
</feature>
<dbReference type="InterPro" id="IPR051045">
    <property type="entry name" value="TonB-dependent_transducer"/>
</dbReference>
<dbReference type="PANTHER" id="PTHR33446:SF2">
    <property type="entry name" value="PROTEIN TONB"/>
    <property type="match status" value="1"/>
</dbReference>
<keyword evidence="3" id="KW-0813">Transport</keyword>
<accession>A0ABQ3BR41</accession>
<comment type="caution">
    <text evidence="13">The sequence shown here is derived from an EMBL/GenBank/DDBJ whole genome shotgun (WGS) entry which is preliminary data.</text>
</comment>
<evidence type="ECO:0000256" key="10">
    <source>
        <dbReference type="SAM" id="MobiDB-lite"/>
    </source>
</evidence>
<reference evidence="14" key="1">
    <citation type="journal article" date="2019" name="Int. J. Syst. Evol. Microbiol.">
        <title>The Global Catalogue of Microorganisms (GCM) 10K type strain sequencing project: providing services to taxonomists for standard genome sequencing and annotation.</title>
        <authorList>
            <consortium name="The Broad Institute Genomics Platform"/>
            <consortium name="The Broad Institute Genome Sequencing Center for Infectious Disease"/>
            <person name="Wu L."/>
            <person name="Ma J."/>
        </authorList>
    </citation>
    <scope>NUCLEOTIDE SEQUENCE [LARGE SCALE GENOMIC DNA]</scope>
    <source>
        <strain evidence="14">KCTC 22558</strain>
    </source>
</reference>
<evidence type="ECO:0000313" key="14">
    <source>
        <dbReference type="Proteomes" id="UP000643403"/>
    </source>
</evidence>
<dbReference type="InterPro" id="IPR037682">
    <property type="entry name" value="TonB_C"/>
</dbReference>
<evidence type="ECO:0000313" key="13">
    <source>
        <dbReference type="EMBL" id="GGZ54928.1"/>
    </source>
</evidence>
<keyword evidence="8 11" id="KW-1133">Transmembrane helix</keyword>
<dbReference type="NCBIfam" id="TIGR01352">
    <property type="entry name" value="tonB_Cterm"/>
    <property type="match status" value="1"/>
</dbReference>
<evidence type="ECO:0000256" key="1">
    <source>
        <dbReference type="ARBA" id="ARBA00004383"/>
    </source>
</evidence>
<comment type="subcellular location">
    <subcellularLocation>
        <location evidence="1">Cell inner membrane</location>
        <topology evidence="1">Single-pass membrane protein</topology>
        <orientation evidence="1">Periplasmic side</orientation>
    </subcellularLocation>
</comment>
<evidence type="ECO:0000256" key="5">
    <source>
        <dbReference type="ARBA" id="ARBA00022519"/>
    </source>
</evidence>
<evidence type="ECO:0000256" key="3">
    <source>
        <dbReference type="ARBA" id="ARBA00022448"/>
    </source>
</evidence>
<dbReference type="PANTHER" id="PTHR33446">
    <property type="entry name" value="PROTEIN TONB-RELATED"/>
    <property type="match status" value="1"/>
</dbReference>
<dbReference type="Pfam" id="PF03544">
    <property type="entry name" value="TonB_C"/>
    <property type="match status" value="1"/>
</dbReference>
<evidence type="ECO:0000256" key="9">
    <source>
        <dbReference type="ARBA" id="ARBA00023136"/>
    </source>
</evidence>
<evidence type="ECO:0000259" key="12">
    <source>
        <dbReference type="PROSITE" id="PS52015"/>
    </source>
</evidence>
<evidence type="ECO:0000256" key="2">
    <source>
        <dbReference type="ARBA" id="ARBA00006555"/>
    </source>
</evidence>
<evidence type="ECO:0000256" key="4">
    <source>
        <dbReference type="ARBA" id="ARBA00022475"/>
    </source>
</evidence>
<keyword evidence="7" id="KW-0653">Protein transport</keyword>
<proteinExistence type="inferred from homology"/>
<comment type="similarity">
    <text evidence="2">Belongs to the TonB family.</text>
</comment>
<gene>
    <name evidence="13" type="primary">tonB</name>
    <name evidence="13" type="ORF">GCM10008101_05410</name>
</gene>
<keyword evidence="5" id="KW-0997">Cell inner membrane</keyword>
<dbReference type="SUPFAM" id="SSF74653">
    <property type="entry name" value="TolA/TonB C-terminal domain"/>
    <property type="match status" value="1"/>
</dbReference>
<feature type="domain" description="TonB C-terminal" evidence="12">
    <location>
        <begin position="143"/>
        <end position="234"/>
    </location>
</feature>
<organism evidence="13 14">
    <name type="scientific">Cognatilysobacter xinjiangensis</name>
    <dbReference type="NCBI Taxonomy" id="546892"/>
    <lineage>
        <taxon>Bacteria</taxon>
        <taxon>Pseudomonadati</taxon>
        <taxon>Pseudomonadota</taxon>
        <taxon>Gammaproteobacteria</taxon>
        <taxon>Lysobacterales</taxon>
        <taxon>Lysobacteraceae</taxon>
        <taxon>Cognatilysobacter</taxon>
    </lineage>
</organism>
<dbReference type="InterPro" id="IPR006260">
    <property type="entry name" value="TonB/TolA_C"/>
</dbReference>
<keyword evidence="4" id="KW-1003">Cell membrane</keyword>
<dbReference type="PROSITE" id="PS52015">
    <property type="entry name" value="TONB_CTD"/>
    <property type="match status" value="1"/>
</dbReference>
<feature type="region of interest" description="Disordered" evidence="10">
    <location>
        <begin position="68"/>
        <end position="113"/>
    </location>
</feature>
<keyword evidence="14" id="KW-1185">Reference proteome</keyword>
<evidence type="ECO:0000256" key="8">
    <source>
        <dbReference type="ARBA" id="ARBA00022989"/>
    </source>
</evidence>
<evidence type="ECO:0000256" key="7">
    <source>
        <dbReference type="ARBA" id="ARBA00022927"/>
    </source>
</evidence>
<sequence length="234" mass="24800">MVAAQSNEEPVMHTLSAPRIASPDPNRIVAISGAILFNGLILALIATPMAPLVMPASSDQEVVFMPMRHDPPPLPPQPPINTEIRNTPTPPAPHPAVPRQPESPPQPITDSAGPQDYAVVEVADSNADAGNTVVEPAEPGPPLTGAHLAYESNPAPPYPPESLRNQESGTVLLEVLVDVDGRPLDVKVSRSSGHRALDAAAKRQVLAKWRFRPAMQNGRAVQAIGLVPVDFSLN</sequence>
<dbReference type="Gene3D" id="3.30.1150.10">
    <property type="match status" value="1"/>
</dbReference>
<protein>
    <submittedName>
        <fullName evidence="13">Cell envelope biogenesis protein TonB</fullName>
    </submittedName>
</protein>
<dbReference type="Proteomes" id="UP000643403">
    <property type="component" value="Unassembled WGS sequence"/>
</dbReference>
<keyword evidence="9 11" id="KW-0472">Membrane</keyword>
<evidence type="ECO:0000256" key="11">
    <source>
        <dbReference type="SAM" id="Phobius"/>
    </source>
</evidence>
<feature type="compositionally biased region" description="Pro residues" evidence="10">
    <location>
        <begin position="88"/>
        <end position="107"/>
    </location>
</feature>
<dbReference type="EMBL" id="BMXY01000001">
    <property type="protein sequence ID" value="GGZ54928.1"/>
    <property type="molecule type" value="Genomic_DNA"/>
</dbReference>